<gene>
    <name evidence="1" type="ORF">A2903_02090</name>
</gene>
<name>A0A1F6WPX6_9BACT</name>
<reference evidence="1 2" key="1">
    <citation type="journal article" date="2016" name="Nat. Commun.">
        <title>Thousands of microbial genomes shed light on interconnected biogeochemical processes in an aquifer system.</title>
        <authorList>
            <person name="Anantharaman K."/>
            <person name="Brown C.T."/>
            <person name="Hug L.A."/>
            <person name="Sharon I."/>
            <person name="Castelle C.J."/>
            <person name="Probst A.J."/>
            <person name="Thomas B.C."/>
            <person name="Singh A."/>
            <person name="Wilkins M.J."/>
            <person name="Karaoz U."/>
            <person name="Brodie E.L."/>
            <person name="Williams K.H."/>
            <person name="Hubbard S.S."/>
            <person name="Banfield J.F."/>
        </authorList>
    </citation>
    <scope>NUCLEOTIDE SEQUENCE [LARGE SCALE GENOMIC DNA]</scope>
</reference>
<sequence length="181" mass="20486">MKTKIILGFFALSTILFQNSSCGNSSAIDPAYASLPEKEYPPNLVTASSKKIIFSLHDSLLAKKTLEDMVDLGWRDARLYKHGKNNALVVWPSSDNGISLVGKTLWRNGKGYDIWEGNKDSYIETRNETSAFIALKNANHYIDEFLKGMGNYTMYTRSITSVQSYPGDEHLWRVKFYIALE</sequence>
<evidence type="ECO:0000313" key="2">
    <source>
        <dbReference type="Proteomes" id="UP000178184"/>
    </source>
</evidence>
<accession>A0A1F6WPX6</accession>
<proteinExistence type="predicted"/>
<evidence type="ECO:0000313" key="1">
    <source>
        <dbReference type="EMBL" id="OGI83939.1"/>
    </source>
</evidence>
<comment type="caution">
    <text evidence="1">The sequence shown here is derived from an EMBL/GenBank/DDBJ whole genome shotgun (WGS) entry which is preliminary data.</text>
</comment>
<protein>
    <submittedName>
        <fullName evidence="1">Uncharacterized protein</fullName>
    </submittedName>
</protein>
<organism evidence="1 2">
    <name type="scientific">Candidatus Nomurabacteria bacterium RIFCSPLOWO2_01_FULL_33_17</name>
    <dbReference type="NCBI Taxonomy" id="1801764"/>
    <lineage>
        <taxon>Bacteria</taxon>
        <taxon>Candidatus Nomuraibacteriota</taxon>
    </lineage>
</organism>
<dbReference type="EMBL" id="MFUO01000016">
    <property type="protein sequence ID" value="OGI83939.1"/>
    <property type="molecule type" value="Genomic_DNA"/>
</dbReference>
<dbReference type="AlphaFoldDB" id="A0A1F6WPX6"/>
<dbReference type="Proteomes" id="UP000178184">
    <property type="component" value="Unassembled WGS sequence"/>
</dbReference>